<gene>
    <name evidence="3" type="ORF">G3T37_12215</name>
</gene>
<feature type="region of interest" description="Disordered" evidence="1">
    <location>
        <begin position="1"/>
        <end position="25"/>
    </location>
</feature>
<dbReference type="Pfam" id="PF13521">
    <property type="entry name" value="AAA_28"/>
    <property type="match status" value="1"/>
</dbReference>
<protein>
    <submittedName>
        <fullName evidence="3">AAA family ATPase</fullName>
    </submittedName>
</protein>
<evidence type="ECO:0000313" key="4">
    <source>
        <dbReference type="Proteomes" id="UP000479756"/>
    </source>
</evidence>
<dbReference type="RefSeq" id="WP_163474180.1">
    <property type="nucleotide sequence ID" value="NZ_JAAGWZ010000004.1"/>
</dbReference>
<reference evidence="3 4" key="1">
    <citation type="journal article" date="2014" name="Int. J. Syst. Evol. Microbiol.">
        <title>Description of Galbitalea soli gen. nov., sp. nov., and Frondihabitans sucicola sp. nov.</title>
        <authorList>
            <person name="Kim S.J."/>
            <person name="Lim J.M."/>
            <person name="Ahn J.H."/>
            <person name="Weon H.Y."/>
            <person name="Hamada M."/>
            <person name="Suzuki K."/>
            <person name="Ahn T.Y."/>
            <person name="Kwon S.W."/>
        </authorList>
    </citation>
    <scope>NUCLEOTIDE SEQUENCE [LARGE SCALE GENOMIC DNA]</scope>
    <source>
        <strain evidence="3 4">NBRC 108727</strain>
    </source>
</reference>
<sequence>MTTTEQHGTTGSPRGLVISGTYSSGKTTTSTALAIATGLPRADGQSAREILTELYPGRQFAHMDLTELIALGLRRFEERVTNEQALSGVDFISDGSVLHEWVYGTTRLRTGINPGAPLWQRLTKAVIGLPALPFLRRYLAAYGTVATLHARAAYRAFVHLPVEFPMNPDGHRPVSERYRHIADEKLRRVVHQLDLPLVTVRGTAVERVQEIIDIFHLPQRMSSEEAVDRAHRQIARSRETVAQRILSQHRELGVTEKLKIATRF</sequence>
<dbReference type="InterPro" id="IPR038727">
    <property type="entry name" value="NadR/Ttd14_AAA_dom"/>
</dbReference>
<evidence type="ECO:0000256" key="1">
    <source>
        <dbReference type="SAM" id="MobiDB-lite"/>
    </source>
</evidence>
<organism evidence="3 4">
    <name type="scientific">Galbitalea soli</name>
    <dbReference type="NCBI Taxonomy" id="1268042"/>
    <lineage>
        <taxon>Bacteria</taxon>
        <taxon>Bacillati</taxon>
        <taxon>Actinomycetota</taxon>
        <taxon>Actinomycetes</taxon>
        <taxon>Micrococcales</taxon>
        <taxon>Microbacteriaceae</taxon>
        <taxon>Galbitalea</taxon>
    </lineage>
</organism>
<dbReference type="Gene3D" id="3.40.50.300">
    <property type="entry name" value="P-loop containing nucleotide triphosphate hydrolases"/>
    <property type="match status" value="1"/>
</dbReference>
<evidence type="ECO:0000259" key="2">
    <source>
        <dbReference type="Pfam" id="PF13521"/>
    </source>
</evidence>
<feature type="compositionally biased region" description="Polar residues" evidence="1">
    <location>
        <begin position="1"/>
        <end position="12"/>
    </location>
</feature>
<feature type="domain" description="NadR/Ttd14 AAA" evidence="2">
    <location>
        <begin position="17"/>
        <end position="207"/>
    </location>
</feature>
<accession>A0A7C9TRK8</accession>
<dbReference type="SUPFAM" id="SSF52540">
    <property type="entry name" value="P-loop containing nucleoside triphosphate hydrolases"/>
    <property type="match status" value="1"/>
</dbReference>
<evidence type="ECO:0000313" key="3">
    <source>
        <dbReference type="EMBL" id="NEM92118.1"/>
    </source>
</evidence>
<keyword evidence="4" id="KW-1185">Reference proteome</keyword>
<dbReference type="InterPro" id="IPR027417">
    <property type="entry name" value="P-loop_NTPase"/>
</dbReference>
<name>A0A7C9TRK8_9MICO</name>
<dbReference type="AlphaFoldDB" id="A0A7C9TRK8"/>
<dbReference type="EMBL" id="JAAGWZ010000004">
    <property type="protein sequence ID" value="NEM92118.1"/>
    <property type="molecule type" value="Genomic_DNA"/>
</dbReference>
<proteinExistence type="predicted"/>
<dbReference type="Proteomes" id="UP000479756">
    <property type="component" value="Unassembled WGS sequence"/>
</dbReference>
<comment type="caution">
    <text evidence="3">The sequence shown here is derived from an EMBL/GenBank/DDBJ whole genome shotgun (WGS) entry which is preliminary data.</text>
</comment>